<evidence type="ECO:0000313" key="3">
    <source>
        <dbReference type="Proteomes" id="UP000184207"/>
    </source>
</evidence>
<accession>A0A1M7RSP5</accession>
<name>A0A1M7RSP5_FERGO</name>
<dbReference type="Proteomes" id="UP000184207">
    <property type="component" value="Unassembled WGS sequence"/>
</dbReference>
<gene>
    <name evidence="2" type="ORF">SAMN02745226_00094</name>
</gene>
<dbReference type="OrthoDB" id="48610at2"/>
<dbReference type="GO" id="GO:0016887">
    <property type="term" value="F:ATP hydrolysis activity"/>
    <property type="evidence" value="ECO:0007669"/>
    <property type="project" value="InterPro"/>
</dbReference>
<evidence type="ECO:0000313" key="2">
    <source>
        <dbReference type="EMBL" id="SHN49098.1"/>
    </source>
</evidence>
<dbReference type="STRING" id="1121883.SAMN02745226_00094"/>
<protein>
    <submittedName>
        <fullName evidence="2">Predicted ATPase, AAA+ ATPase superfamily</fullName>
    </submittedName>
</protein>
<dbReference type="InterPro" id="IPR036388">
    <property type="entry name" value="WH-like_DNA-bd_sf"/>
</dbReference>
<organism evidence="2 3">
    <name type="scientific">Fervidobacterium gondwanense DSM 13020</name>
    <dbReference type="NCBI Taxonomy" id="1121883"/>
    <lineage>
        <taxon>Bacteria</taxon>
        <taxon>Thermotogati</taxon>
        <taxon>Thermotogota</taxon>
        <taxon>Thermotogae</taxon>
        <taxon>Thermotogales</taxon>
        <taxon>Fervidobacteriaceae</taxon>
        <taxon>Fervidobacterium</taxon>
    </lineage>
</organism>
<dbReference type="RefSeq" id="WP_072757219.1">
    <property type="nucleotide sequence ID" value="NZ_FRDJ01000001.1"/>
</dbReference>
<dbReference type="InterPro" id="IPR027417">
    <property type="entry name" value="P-loop_NTPase"/>
</dbReference>
<dbReference type="PANTHER" id="PTHR34301">
    <property type="entry name" value="DNA-BINDING PROTEIN-RELATED"/>
    <property type="match status" value="1"/>
</dbReference>
<dbReference type="InterPro" id="IPR049945">
    <property type="entry name" value="AAA_22"/>
</dbReference>
<reference evidence="3" key="1">
    <citation type="submission" date="2016-12" db="EMBL/GenBank/DDBJ databases">
        <authorList>
            <person name="Varghese N."/>
            <person name="Submissions S."/>
        </authorList>
    </citation>
    <scope>NUCLEOTIDE SEQUENCE [LARGE SCALE GENOMIC DNA]</scope>
    <source>
        <strain evidence="3">DSM 13020</strain>
    </source>
</reference>
<keyword evidence="3" id="KW-1185">Reference proteome</keyword>
<dbReference type="Gene3D" id="3.40.50.300">
    <property type="entry name" value="P-loop containing nucleotide triphosphate hydrolases"/>
    <property type="match status" value="1"/>
</dbReference>
<evidence type="ECO:0000259" key="1">
    <source>
        <dbReference type="Pfam" id="PF13401"/>
    </source>
</evidence>
<dbReference type="Gene3D" id="1.10.10.10">
    <property type="entry name" value="Winged helix-like DNA-binding domain superfamily/Winged helix DNA-binding domain"/>
    <property type="match status" value="1"/>
</dbReference>
<dbReference type="PANTHER" id="PTHR34301:SF8">
    <property type="entry name" value="ATPASE DOMAIN-CONTAINING PROTEIN"/>
    <property type="match status" value="1"/>
</dbReference>
<proteinExistence type="predicted"/>
<dbReference type="Pfam" id="PF13401">
    <property type="entry name" value="AAA_22"/>
    <property type="match status" value="1"/>
</dbReference>
<dbReference type="EMBL" id="FRDJ01000001">
    <property type="protein sequence ID" value="SHN49098.1"/>
    <property type="molecule type" value="Genomic_DNA"/>
</dbReference>
<sequence length="367" mass="42556">MNPFKIGRSYNPENFVDREQEYAELLESVRSGNNVVVIAPRRFGKTWFLQKFALESGFNCLYVDLFGVYSVNGFVSALVRQIFEILRRTDLMAFVVNYLKSLPFSIELNLGLVGISFSKEVDDEALLNGLYELLNKAQRELNERLVVILDEFQAYKNIHKNLAESLRSYLQSRENVVFIFSGSFKHMLEQLFFESSGILYHSCLRFDLNSLLPENDCVEYLVRQFGRTGKVISPDLAKEVYARTKGHAYYLQLFGYELWNRADGKVSFDDVEHAFYEIVEKESYNYDVLIETLGYKYVKNALKLIAEQSSDLFSSETLERYGIPSSSVLSKILKKLSEYGIVEKLGRGRYEIVDPIFEQYARKRFSN</sequence>
<dbReference type="SUPFAM" id="SSF52540">
    <property type="entry name" value="P-loop containing nucleoside triphosphate hydrolases"/>
    <property type="match status" value="1"/>
</dbReference>
<feature type="domain" description="ORC1/DEAH AAA+ ATPase" evidence="1">
    <location>
        <begin position="32"/>
        <end position="183"/>
    </location>
</feature>
<dbReference type="AlphaFoldDB" id="A0A1M7RSP5"/>